<organism evidence="1">
    <name type="scientific">Anguilla anguilla</name>
    <name type="common">European freshwater eel</name>
    <name type="synonym">Muraena anguilla</name>
    <dbReference type="NCBI Taxonomy" id="7936"/>
    <lineage>
        <taxon>Eukaryota</taxon>
        <taxon>Metazoa</taxon>
        <taxon>Chordata</taxon>
        <taxon>Craniata</taxon>
        <taxon>Vertebrata</taxon>
        <taxon>Euteleostomi</taxon>
        <taxon>Actinopterygii</taxon>
        <taxon>Neopterygii</taxon>
        <taxon>Teleostei</taxon>
        <taxon>Anguilliformes</taxon>
        <taxon>Anguillidae</taxon>
        <taxon>Anguilla</taxon>
    </lineage>
</organism>
<accession>A0A0E9RBJ8</accession>
<protein>
    <submittedName>
        <fullName evidence="1">Uncharacterized protein</fullName>
    </submittedName>
</protein>
<dbReference type="AlphaFoldDB" id="A0A0E9RBJ8"/>
<evidence type="ECO:0000313" key="1">
    <source>
        <dbReference type="EMBL" id="JAH26511.1"/>
    </source>
</evidence>
<proteinExistence type="predicted"/>
<name>A0A0E9RBJ8_ANGAN</name>
<dbReference type="EMBL" id="GBXM01082066">
    <property type="protein sequence ID" value="JAH26511.1"/>
    <property type="molecule type" value="Transcribed_RNA"/>
</dbReference>
<reference evidence="1" key="2">
    <citation type="journal article" date="2015" name="Fish Shellfish Immunol.">
        <title>Early steps in the European eel (Anguilla anguilla)-Vibrio vulnificus interaction in the gills: Role of the RtxA13 toxin.</title>
        <authorList>
            <person name="Callol A."/>
            <person name="Pajuelo D."/>
            <person name="Ebbesson L."/>
            <person name="Teles M."/>
            <person name="MacKenzie S."/>
            <person name="Amaro C."/>
        </authorList>
    </citation>
    <scope>NUCLEOTIDE SEQUENCE</scope>
</reference>
<sequence>MRLRNMKKWPAIGLTFGLPKSTDWNIIKTKGHW</sequence>
<reference evidence="1" key="1">
    <citation type="submission" date="2014-11" db="EMBL/GenBank/DDBJ databases">
        <authorList>
            <person name="Amaro Gonzalez C."/>
        </authorList>
    </citation>
    <scope>NUCLEOTIDE SEQUENCE</scope>
</reference>